<comment type="caution">
    <text evidence="2">The sequence shown here is derived from an EMBL/GenBank/DDBJ whole genome shotgun (WGS) entry which is preliminary data.</text>
</comment>
<sequence length="163" mass="17171">MQPARDARQVDESTTGPVAGPAGPAGPVAAGPAPVPAPRPATEASAPPVPGQPVPAQPGPDDAADTAGTAEIDDPRPGEAKPEAGAPAALTERDRRILAFERQWWKHAGAKEQAIRDTFDLSGTRYYQLLNGLLDNPAALAAEPVLIGRLRRLRATRSRTRRR</sequence>
<feature type="compositionally biased region" description="Low complexity" evidence="1">
    <location>
        <begin position="16"/>
        <end position="32"/>
    </location>
</feature>
<evidence type="ECO:0000313" key="3">
    <source>
        <dbReference type="Proteomes" id="UP001595868"/>
    </source>
</evidence>
<feature type="compositionally biased region" description="Basic and acidic residues" evidence="1">
    <location>
        <begin position="73"/>
        <end position="82"/>
    </location>
</feature>
<organism evidence="2 3">
    <name type="scientific">Micromonospora zhanjiangensis</name>
    <dbReference type="NCBI Taxonomy" id="1522057"/>
    <lineage>
        <taxon>Bacteria</taxon>
        <taxon>Bacillati</taxon>
        <taxon>Actinomycetota</taxon>
        <taxon>Actinomycetes</taxon>
        <taxon>Micromonosporales</taxon>
        <taxon>Micromonosporaceae</taxon>
        <taxon>Micromonospora</taxon>
    </lineage>
</organism>
<dbReference type="Proteomes" id="UP001595868">
    <property type="component" value="Unassembled WGS sequence"/>
</dbReference>
<accession>A0ABV8KEI1</accession>
<feature type="compositionally biased region" description="Pro residues" evidence="1">
    <location>
        <begin position="47"/>
        <end position="58"/>
    </location>
</feature>
<evidence type="ECO:0000313" key="2">
    <source>
        <dbReference type="EMBL" id="MFC4104466.1"/>
    </source>
</evidence>
<dbReference type="Pfam" id="PF11662">
    <property type="entry name" value="DUF3263"/>
    <property type="match status" value="1"/>
</dbReference>
<feature type="region of interest" description="Disordered" evidence="1">
    <location>
        <begin position="1"/>
        <end position="92"/>
    </location>
</feature>
<reference evidence="3" key="1">
    <citation type="journal article" date="2019" name="Int. J. Syst. Evol. Microbiol.">
        <title>The Global Catalogue of Microorganisms (GCM) 10K type strain sequencing project: providing services to taxonomists for standard genome sequencing and annotation.</title>
        <authorList>
            <consortium name="The Broad Institute Genomics Platform"/>
            <consortium name="The Broad Institute Genome Sequencing Center for Infectious Disease"/>
            <person name="Wu L."/>
            <person name="Ma J."/>
        </authorList>
    </citation>
    <scope>NUCLEOTIDE SEQUENCE [LARGE SCALE GENOMIC DNA]</scope>
    <source>
        <strain evidence="3">2902at01</strain>
    </source>
</reference>
<feature type="compositionally biased region" description="Low complexity" evidence="1">
    <location>
        <begin position="59"/>
        <end position="70"/>
    </location>
</feature>
<proteinExistence type="predicted"/>
<gene>
    <name evidence="2" type="ORF">ACFOX0_00735</name>
</gene>
<evidence type="ECO:0000256" key="1">
    <source>
        <dbReference type="SAM" id="MobiDB-lite"/>
    </source>
</evidence>
<dbReference type="RefSeq" id="WP_377541403.1">
    <property type="nucleotide sequence ID" value="NZ_JBHSBN010000001.1"/>
</dbReference>
<protein>
    <submittedName>
        <fullName evidence="2">DUF3263 domain-containing protein</fullName>
    </submittedName>
</protein>
<keyword evidence="3" id="KW-1185">Reference proteome</keyword>
<dbReference type="InterPro" id="IPR021678">
    <property type="entry name" value="DUF3263"/>
</dbReference>
<feature type="compositionally biased region" description="Basic and acidic residues" evidence="1">
    <location>
        <begin position="1"/>
        <end position="11"/>
    </location>
</feature>
<name>A0ABV8KEI1_9ACTN</name>
<dbReference type="EMBL" id="JBHSBN010000001">
    <property type="protein sequence ID" value="MFC4104466.1"/>
    <property type="molecule type" value="Genomic_DNA"/>
</dbReference>